<accession>A0ABR7D977</accession>
<dbReference type="SMART" id="SM00866">
    <property type="entry name" value="UTRA"/>
    <property type="match status" value="1"/>
</dbReference>
<evidence type="ECO:0000313" key="6">
    <source>
        <dbReference type="EMBL" id="MBC5627944.1"/>
    </source>
</evidence>
<protein>
    <recommendedName>
        <fullName evidence="4">Trehalose operon repressor</fullName>
    </recommendedName>
</protein>
<organism evidence="6 7">
    <name type="scientific">Clostridium hominis</name>
    <dbReference type="NCBI Taxonomy" id="2763036"/>
    <lineage>
        <taxon>Bacteria</taxon>
        <taxon>Bacillati</taxon>
        <taxon>Bacillota</taxon>
        <taxon>Clostridia</taxon>
        <taxon>Eubacteriales</taxon>
        <taxon>Clostridiaceae</taxon>
        <taxon>Clostridium</taxon>
    </lineage>
</organism>
<dbReference type="EMBL" id="JACOOO010000004">
    <property type="protein sequence ID" value="MBC5627944.1"/>
    <property type="molecule type" value="Genomic_DNA"/>
</dbReference>
<dbReference type="Pfam" id="PF07702">
    <property type="entry name" value="UTRA"/>
    <property type="match status" value="1"/>
</dbReference>
<dbReference type="InterPro" id="IPR036388">
    <property type="entry name" value="WH-like_DNA-bd_sf"/>
</dbReference>
<feature type="domain" description="HTH gntR-type" evidence="5">
    <location>
        <begin position="2"/>
        <end position="70"/>
    </location>
</feature>
<dbReference type="InterPro" id="IPR011663">
    <property type="entry name" value="UTRA"/>
</dbReference>
<dbReference type="CDD" id="cd07377">
    <property type="entry name" value="WHTH_GntR"/>
    <property type="match status" value="1"/>
</dbReference>
<comment type="caution">
    <text evidence="6">The sequence shown here is derived from an EMBL/GenBank/DDBJ whole genome shotgun (WGS) entry which is preliminary data.</text>
</comment>
<dbReference type="Gene3D" id="1.10.10.10">
    <property type="entry name" value="Winged helix-like DNA-binding domain superfamily/Winged helix DNA-binding domain"/>
    <property type="match status" value="1"/>
</dbReference>
<dbReference type="RefSeq" id="WP_032119894.1">
    <property type="nucleotide sequence ID" value="NZ_JACOOO010000004.1"/>
</dbReference>
<dbReference type="PROSITE" id="PS50949">
    <property type="entry name" value="HTH_GNTR"/>
    <property type="match status" value="1"/>
</dbReference>
<gene>
    <name evidence="6" type="primary">treR</name>
    <name evidence="6" type="ORF">H8S20_03460</name>
</gene>
<evidence type="ECO:0000259" key="5">
    <source>
        <dbReference type="PROSITE" id="PS50949"/>
    </source>
</evidence>
<evidence type="ECO:0000256" key="3">
    <source>
        <dbReference type="ARBA" id="ARBA00023163"/>
    </source>
</evidence>
<evidence type="ECO:0000256" key="1">
    <source>
        <dbReference type="ARBA" id="ARBA00023015"/>
    </source>
</evidence>
<evidence type="ECO:0000313" key="7">
    <source>
        <dbReference type="Proteomes" id="UP000596929"/>
    </source>
</evidence>
<keyword evidence="2" id="KW-0238">DNA-binding</keyword>
<dbReference type="InterPro" id="IPR050679">
    <property type="entry name" value="Bact_HTH_transcr_reg"/>
</dbReference>
<keyword evidence="1" id="KW-0805">Transcription regulation</keyword>
<keyword evidence="7" id="KW-1185">Reference proteome</keyword>
<dbReference type="PANTHER" id="PTHR44846:SF12">
    <property type="entry name" value="HTH-TYPE TRANSCRIPTIONAL REGULATOR TRER"/>
    <property type="match status" value="1"/>
</dbReference>
<dbReference type="InterPro" id="IPR028978">
    <property type="entry name" value="Chorismate_lyase_/UTRA_dom_sf"/>
</dbReference>
<dbReference type="InterPro" id="IPR000524">
    <property type="entry name" value="Tscrpt_reg_HTH_GntR"/>
</dbReference>
<dbReference type="Proteomes" id="UP000596929">
    <property type="component" value="Unassembled WGS sequence"/>
</dbReference>
<evidence type="ECO:0000256" key="4">
    <source>
        <dbReference type="NCBIfam" id="TIGR02404"/>
    </source>
</evidence>
<dbReference type="SUPFAM" id="SSF64288">
    <property type="entry name" value="Chorismate lyase-like"/>
    <property type="match status" value="1"/>
</dbReference>
<dbReference type="Gene3D" id="3.40.1410.10">
    <property type="entry name" value="Chorismate lyase-like"/>
    <property type="match status" value="1"/>
</dbReference>
<dbReference type="Pfam" id="PF00392">
    <property type="entry name" value="GntR"/>
    <property type="match status" value="1"/>
</dbReference>
<dbReference type="SUPFAM" id="SSF46785">
    <property type="entry name" value="Winged helix' DNA-binding domain"/>
    <property type="match status" value="1"/>
</dbReference>
<name>A0ABR7D977_9CLOT</name>
<sequence>MDKKYLNIYNILVNKIENNEYQANDKLPSEKEIMNEYNVSRDTVRKSLNMLEQNGYIQKTKGKGSFVLDIGKFNFPVSGVVSFKEISATGKLGANVKTIVEGLDCIIPKKNIARGLELAGEDKVWRVVRVRSIDNEKVILDKDYIVQKFVENLTYDICKESLYSYIEGELGLKIAYAKKEITVQNATEEDKKYLDMKGFEMIVVVKSYTYLDDTSLFQYTESRHRPDKFVFVDFARRC</sequence>
<dbReference type="InterPro" id="IPR012770">
    <property type="entry name" value="TreR"/>
</dbReference>
<keyword evidence="3" id="KW-0804">Transcription</keyword>
<dbReference type="PRINTS" id="PR00035">
    <property type="entry name" value="HTHGNTR"/>
</dbReference>
<proteinExistence type="predicted"/>
<evidence type="ECO:0000256" key="2">
    <source>
        <dbReference type="ARBA" id="ARBA00023125"/>
    </source>
</evidence>
<dbReference type="NCBIfam" id="TIGR02404">
    <property type="entry name" value="trehalos_R_Bsub"/>
    <property type="match status" value="1"/>
</dbReference>
<dbReference type="PANTHER" id="PTHR44846">
    <property type="entry name" value="MANNOSYL-D-GLYCERATE TRANSPORT/METABOLISM SYSTEM REPRESSOR MNGR-RELATED"/>
    <property type="match status" value="1"/>
</dbReference>
<dbReference type="SMART" id="SM00345">
    <property type="entry name" value="HTH_GNTR"/>
    <property type="match status" value="1"/>
</dbReference>
<dbReference type="InterPro" id="IPR036390">
    <property type="entry name" value="WH_DNA-bd_sf"/>
</dbReference>
<reference evidence="6 7" key="1">
    <citation type="submission" date="2020-08" db="EMBL/GenBank/DDBJ databases">
        <title>Genome public.</title>
        <authorList>
            <person name="Liu C."/>
            <person name="Sun Q."/>
        </authorList>
    </citation>
    <scope>NUCLEOTIDE SEQUENCE [LARGE SCALE GENOMIC DNA]</scope>
    <source>
        <strain evidence="6 7">NSJ-6</strain>
    </source>
</reference>